<keyword evidence="6 8" id="KW-0804">Transcription</keyword>
<keyword evidence="7 8" id="KW-0539">Nucleus</keyword>
<feature type="domain" description="SWI/SNF Subunit INI1 DNA binding" evidence="10">
    <location>
        <begin position="24"/>
        <end position="104"/>
    </location>
</feature>
<evidence type="ECO:0000256" key="1">
    <source>
        <dbReference type="ARBA" id="ARBA00004123"/>
    </source>
</evidence>
<dbReference type="InterPro" id="IPR017393">
    <property type="entry name" value="Sfh1/SNF5"/>
</dbReference>
<dbReference type="PIRSF" id="PIRSF038126">
    <property type="entry name" value="SWI_SNF"/>
    <property type="match status" value="1"/>
</dbReference>
<evidence type="ECO:0000256" key="8">
    <source>
        <dbReference type="PIRNR" id="PIRNR038126"/>
    </source>
</evidence>
<evidence type="ECO:0000256" key="7">
    <source>
        <dbReference type="ARBA" id="ARBA00023242"/>
    </source>
</evidence>
<organism evidence="11 12">
    <name type="scientific">Pristionchus mayeri</name>
    <dbReference type="NCBI Taxonomy" id="1317129"/>
    <lineage>
        <taxon>Eukaryota</taxon>
        <taxon>Metazoa</taxon>
        <taxon>Ecdysozoa</taxon>
        <taxon>Nematoda</taxon>
        <taxon>Chromadorea</taxon>
        <taxon>Rhabditida</taxon>
        <taxon>Rhabditina</taxon>
        <taxon>Diplogasteromorpha</taxon>
        <taxon>Diplogasteroidea</taxon>
        <taxon>Neodiplogasteridae</taxon>
        <taxon>Pristionchus</taxon>
    </lineage>
</organism>
<keyword evidence="5" id="KW-0010">Activator</keyword>
<dbReference type="GO" id="GO:0000228">
    <property type="term" value="C:nuclear chromosome"/>
    <property type="evidence" value="ECO:0007669"/>
    <property type="project" value="InterPro"/>
</dbReference>
<dbReference type="Pfam" id="PF04855">
    <property type="entry name" value="SNF5"/>
    <property type="match status" value="2"/>
</dbReference>
<dbReference type="EMBL" id="BTRK01000003">
    <property type="protein sequence ID" value="GMR42158.1"/>
    <property type="molecule type" value="Genomic_DNA"/>
</dbReference>
<evidence type="ECO:0000313" key="11">
    <source>
        <dbReference type="EMBL" id="GMR42158.1"/>
    </source>
</evidence>
<dbReference type="GO" id="GO:0003677">
    <property type="term" value="F:DNA binding"/>
    <property type="evidence" value="ECO:0007669"/>
    <property type="project" value="UniProtKB-KW"/>
</dbReference>
<evidence type="ECO:0000256" key="9">
    <source>
        <dbReference type="SAM" id="MobiDB-lite"/>
    </source>
</evidence>
<evidence type="ECO:0000256" key="6">
    <source>
        <dbReference type="ARBA" id="ARBA00023163"/>
    </source>
</evidence>
<keyword evidence="12" id="KW-1185">Reference proteome</keyword>
<protein>
    <recommendedName>
        <fullName evidence="10">SWI/SNF Subunit INI1 DNA binding domain-containing protein</fullName>
    </recommendedName>
</protein>
<keyword evidence="3 8" id="KW-0805">Transcription regulation</keyword>
<accession>A0AAN4ZJ26</accession>
<dbReference type="InterPro" id="IPR048664">
    <property type="entry name" value="INI1_DNA-bd"/>
</dbReference>
<feature type="region of interest" description="Disordered" evidence="9">
    <location>
        <begin position="111"/>
        <end position="153"/>
    </location>
</feature>
<evidence type="ECO:0000259" key="10">
    <source>
        <dbReference type="Pfam" id="PF21459"/>
    </source>
</evidence>
<keyword evidence="4" id="KW-0238">DNA-binding</keyword>
<feature type="compositionally biased region" description="Polar residues" evidence="9">
    <location>
        <begin position="134"/>
        <end position="147"/>
    </location>
</feature>
<dbReference type="InterPro" id="IPR006939">
    <property type="entry name" value="SNF5"/>
</dbReference>
<evidence type="ECO:0000256" key="2">
    <source>
        <dbReference type="ARBA" id="ARBA00010239"/>
    </source>
</evidence>
<dbReference type="Proteomes" id="UP001328107">
    <property type="component" value="Unassembled WGS sequence"/>
</dbReference>
<gene>
    <name evidence="11" type="ORF">PMAYCL1PPCAC_12353</name>
</gene>
<evidence type="ECO:0000256" key="3">
    <source>
        <dbReference type="ARBA" id="ARBA00023015"/>
    </source>
</evidence>
<name>A0AAN4ZJ26_9BILA</name>
<reference evidence="12" key="1">
    <citation type="submission" date="2022-10" db="EMBL/GenBank/DDBJ databases">
        <title>Genome assembly of Pristionchus species.</title>
        <authorList>
            <person name="Yoshida K."/>
            <person name="Sommer R.J."/>
        </authorList>
    </citation>
    <scope>NUCLEOTIDE SEQUENCE [LARGE SCALE GENOMIC DNA]</scope>
    <source>
        <strain evidence="12">RS5460</strain>
    </source>
</reference>
<dbReference type="Pfam" id="PF21459">
    <property type="entry name" value="INI1_DNA-bd"/>
    <property type="match status" value="1"/>
</dbReference>
<dbReference type="GO" id="GO:0006338">
    <property type="term" value="P:chromatin remodeling"/>
    <property type="evidence" value="ECO:0007669"/>
    <property type="project" value="InterPro"/>
</dbReference>
<dbReference type="CDD" id="cd21086">
    <property type="entry name" value="WH_NTD_SMARCB1"/>
    <property type="match status" value="1"/>
</dbReference>
<comment type="subcellular location">
    <subcellularLocation>
        <location evidence="1 8">Nucleus</location>
    </subcellularLocation>
</comment>
<comment type="caution">
    <text evidence="11">The sequence shown here is derived from an EMBL/GenBank/DDBJ whole genome shotgun (WGS) entry which is preliminary data.</text>
</comment>
<proteinExistence type="inferred from homology"/>
<comment type="similarity">
    <text evidence="2 8">Belongs to the SNF5 family.</text>
</comment>
<dbReference type="AlphaFoldDB" id="A0AAN4ZJ26"/>
<dbReference type="PANTHER" id="PTHR10019">
    <property type="entry name" value="SNF5"/>
    <property type="match status" value="1"/>
</dbReference>
<sequence length="393" mass="44004">MLSGCIKLIYFAKVRTKMSTYGPRPNSFALDEGGERFYIGSEIGQYLKFHRGTLYKKYPALWKRPATIEEKAVLQKLACTPAYLNTNIMLVRAQEVEDIFAGHDDKYKASGIASSTPRTEAGPSPMKLARTAPQAASWSGQQMSSGSHHLESVPCSTPLAHARGRLRPREGIYCAEDLHMAKKVISNAETPEDLVPIRLDMELDGIKLRDTFCYNRNETLVTPDMVAEAICDDLDLPSGSFQPAIASAIYQQLETAAEAVVPDPQTTDLRAVLKLNIHVGNVSLVDQFEWDMSDPNNNPEEFARSLCSELGLGGEFMAAIAYSIRGQLNYHQKTYAFSETPLPTVDCAFRNPTESDMWGPFLETLTDAEIEKKMRDQDRNTRRMRRLVYNPTF</sequence>
<evidence type="ECO:0000256" key="4">
    <source>
        <dbReference type="ARBA" id="ARBA00023125"/>
    </source>
</evidence>
<evidence type="ECO:0000313" key="12">
    <source>
        <dbReference type="Proteomes" id="UP001328107"/>
    </source>
</evidence>
<evidence type="ECO:0000256" key="5">
    <source>
        <dbReference type="ARBA" id="ARBA00023159"/>
    </source>
</evidence>